<dbReference type="EMBL" id="CP001931">
    <property type="protein sequence ID" value="ADC89192.1"/>
    <property type="molecule type" value="Genomic_DNA"/>
</dbReference>
<dbReference type="Proteomes" id="UP000002043">
    <property type="component" value="Chromosome"/>
</dbReference>
<dbReference type="KEGG" id="tal:Thal_0558"/>
<dbReference type="STRING" id="638303.Thal_0558"/>
<name>D3SPV5_THEAH</name>
<evidence type="ECO:0000313" key="2">
    <source>
        <dbReference type="Proteomes" id="UP000002043"/>
    </source>
</evidence>
<dbReference type="RefSeq" id="WP_012991599.1">
    <property type="nucleotide sequence ID" value="NC_013894.1"/>
</dbReference>
<organism evidence="1 2">
    <name type="scientific">Thermocrinis albus (strain DSM 14484 / JCM 11386 / HI 11/12)</name>
    <dbReference type="NCBI Taxonomy" id="638303"/>
    <lineage>
        <taxon>Bacteria</taxon>
        <taxon>Pseudomonadati</taxon>
        <taxon>Aquificota</taxon>
        <taxon>Aquificia</taxon>
        <taxon>Aquificales</taxon>
        <taxon>Aquificaceae</taxon>
        <taxon>Thermocrinis</taxon>
    </lineage>
</organism>
<gene>
    <name evidence="1" type="ordered locus">Thal_0558</name>
</gene>
<protein>
    <submittedName>
        <fullName evidence="1">Uncharacterized protein</fullName>
    </submittedName>
</protein>
<reference evidence="2" key="1">
    <citation type="journal article" date="2010" name="Stand. Genomic Sci.">
        <title>Complete genome sequence of Thermocrinis albus type strain (HI 11/12T).</title>
        <authorList>
            <person name="Wirth R."/>
            <person name="Sikorski J."/>
            <person name="Brambilla E."/>
            <person name="Misra M."/>
            <person name="Lapidus A."/>
            <person name="Copeland A."/>
            <person name="Nolan M."/>
            <person name="Lucas S."/>
            <person name="Chen F."/>
            <person name="Tice H."/>
            <person name="Cheng J.F."/>
            <person name="Han C."/>
            <person name="Detter J.C."/>
            <person name="Tapia R."/>
            <person name="Bruce D."/>
            <person name="Goodwin L."/>
            <person name="Pitluck S."/>
            <person name="Pati A."/>
            <person name="Anderson I."/>
            <person name="Ivanova N."/>
            <person name="Mavromatis K."/>
            <person name="Mikhailova N."/>
            <person name="Chen A."/>
            <person name="Palaniappan K."/>
            <person name="Bilek Y."/>
            <person name="Hader T."/>
            <person name="Land M."/>
            <person name="Hauser L."/>
            <person name="Chang Y.J."/>
            <person name="Jeffries C.D."/>
            <person name="Tindall B.J."/>
            <person name="Rohde M."/>
            <person name="Goker M."/>
            <person name="Bristow J."/>
            <person name="Eisen J.A."/>
            <person name="Markowitz V."/>
            <person name="Hugenholtz P."/>
            <person name="Kyrpides N.C."/>
            <person name="Klenk H.P."/>
        </authorList>
    </citation>
    <scope>NUCLEOTIDE SEQUENCE [LARGE SCALE GENOMIC DNA]</scope>
    <source>
        <strain evidence="2">DSM 14484 / JCM 11386 / HI 11/12</strain>
    </source>
</reference>
<dbReference type="AlphaFoldDB" id="D3SPV5"/>
<dbReference type="HOGENOM" id="CLU_2329922_0_0_0"/>
<sequence length="95" mass="10987">MMEYPVEKFKKLAEELRSMALSPEIDLVVCFPGVEDEECEEDEGKPYVIIRHVEGPEKKLVFSENYWKADVETLKGAVLFQIKALMEELQSFEGE</sequence>
<accession>D3SPV5</accession>
<proteinExistence type="predicted"/>
<evidence type="ECO:0000313" key="1">
    <source>
        <dbReference type="EMBL" id="ADC89192.1"/>
    </source>
</evidence>
<keyword evidence="2" id="KW-1185">Reference proteome</keyword>